<protein>
    <submittedName>
        <fullName evidence="1">Uncharacterized protein</fullName>
    </submittedName>
</protein>
<name>A0A7C8ICI1_9PLEO</name>
<reference evidence="1 2" key="1">
    <citation type="submission" date="2020-01" db="EMBL/GenBank/DDBJ databases">
        <authorList>
            <consortium name="DOE Joint Genome Institute"/>
            <person name="Haridas S."/>
            <person name="Albert R."/>
            <person name="Binder M."/>
            <person name="Bloem J."/>
            <person name="Labutti K."/>
            <person name="Salamov A."/>
            <person name="Andreopoulos B."/>
            <person name="Baker S.E."/>
            <person name="Barry K."/>
            <person name="Bills G."/>
            <person name="Bluhm B.H."/>
            <person name="Cannon C."/>
            <person name="Castanera R."/>
            <person name="Culley D.E."/>
            <person name="Daum C."/>
            <person name="Ezra D."/>
            <person name="Gonzalez J.B."/>
            <person name="Henrissat B."/>
            <person name="Kuo A."/>
            <person name="Liang C."/>
            <person name="Lipzen A."/>
            <person name="Lutzoni F."/>
            <person name="Magnuson J."/>
            <person name="Mondo S."/>
            <person name="Nolan M."/>
            <person name="Ohm R."/>
            <person name="Pangilinan J."/>
            <person name="Park H.-J.H."/>
            <person name="Ramirez L."/>
            <person name="Alfaro M."/>
            <person name="Sun H."/>
            <person name="Tritt A."/>
            <person name="Yoshinaga Y."/>
            <person name="Zwiers L.-H.L."/>
            <person name="Turgeon B.G."/>
            <person name="Goodwin S.B."/>
            <person name="Spatafora J.W."/>
            <person name="Crous P.W."/>
            <person name="Grigoriev I.V."/>
        </authorList>
    </citation>
    <scope>NUCLEOTIDE SEQUENCE [LARGE SCALE GENOMIC DNA]</scope>
    <source>
        <strain evidence="1 2">CBS 611.86</strain>
    </source>
</reference>
<dbReference type="AlphaFoldDB" id="A0A7C8ICI1"/>
<evidence type="ECO:0000313" key="1">
    <source>
        <dbReference type="EMBL" id="KAF2876149.1"/>
    </source>
</evidence>
<sequence>MASFNAVTTHHPNILQQTIRNLDGDHIAALHLVQAYPQFEVYIGLEIFSSYRARRPGDLAMFLYAIFEHPQFCHYIRELDLNAALDGLWGSRLLPFMCLIGDRFVPTTSLNFLRMGNLAAQHLYDGVLQHTLAGHLYYVHSLLYVANQVRYVRMPLNWAPYVDWTAYPAAWGALVQVTYY</sequence>
<gene>
    <name evidence="1" type="ORF">BDV95DRAFT_602166</name>
</gene>
<proteinExistence type="predicted"/>
<organism evidence="1 2">
    <name type="scientific">Massariosphaeria phaeospora</name>
    <dbReference type="NCBI Taxonomy" id="100035"/>
    <lineage>
        <taxon>Eukaryota</taxon>
        <taxon>Fungi</taxon>
        <taxon>Dikarya</taxon>
        <taxon>Ascomycota</taxon>
        <taxon>Pezizomycotina</taxon>
        <taxon>Dothideomycetes</taxon>
        <taxon>Pleosporomycetidae</taxon>
        <taxon>Pleosporales</taxon>
        <taxon>Pleosporales incertae sedis</taxon>
        <taxon>Massariosphaeria</taxon>
    </lineage>
</organism>
<dbReference type="EMBL" id="JAADJZ010000003">
    <property type="protein sequence ID" value="KAF2876149.1"/>
    <property type="molecule type" value="Genomic_DNA"/>
</dbReference>
<keyword evidence="2" id="KW-1185">Reference proteome</keyword>
<comment type="caution">
    <text evidence="1">The sequence shown here is derived from an EMBL/GenBank/DDBJ whole genome shotgun (WGS) entry which is preliminary data.</text>
</comment>
<evidence type="ECO:0000313" key="2">
    <source>
        <dbReference type="Proteomes" id="UP000481861"/>
    </source>
</evidence>
<accession>A0A7C8ICI1</accession>
<dbReference type="Proteomes" id="UP000481861">
    <property type="component" value="Unassembled WGS sequence"/>
</dbReference>